<feature type="domain" description="Acyl-CoA dehydrogenase/oxidase C-terminal" evidence="4">
    <location>
        <begin position="188"/>
        <end position="292"/>
    </location>
</feature>
<keyword evidence="3" id="KW-0560">Oxidoreductase</keyword>
<dbReference type="InterPro" id="IPR009075">
    <property type="entry name" value="AcylCo_DH/oxidase_C"/>
</dbReference>
<evidence type="ECO:0000259" key="4">
    <source>
        <dbReference type="Pfam" id="PF00441"/>
    </source>
</evidence>
<dbReference type="Gene3D" id="1.20.140.10">
    <property type="entry name" value="Butyryl-CoA Dehydrogenase, subunit A, domain 3"/>
    <property type="match status" value="1"/>
</dbReference>
<dbReference type="PANTHER" id="PTHR43884:SF20">
    <property type="entry name" value="ACYL-COA DEHYDROGENASE FADE28"/>
    <property type="match status" value="1"/>
</dbReference>
<dbReference type="Gene3D" id="1.10.540.10">
    <property type="entry name" value="Acyl-CoA dehydrogenase/oxidase, N-terminal domain"/>
    <property type="match status" value="1"/>
</dbReference>
<proteinExistence type="predicted"/>
<gene>
    <name evidence="5" type="ORF">CAL23_03335</name>
</gene>
<dbReference type="InterPro" id="IPR037069">
    <property type="entry name" value="AcylCoA_DH/ox_N_sf"/>
</dbReference>
<dbReference type="InterPro" id="IPR036250">
    <property type="entry name" value="AcylCo_DH-like_C"/>
</dbReference>
<dbReference type="RefSeq" id="WP_094829381.1">
    <property type="nucleotide sequence ID" value="NZ_NEVV01000001.1"/>
</dbReference>
<evidence type="ECO:0000256" key="3">
    <source>
        <dbReference type="ARBA" id="ARBA00023002"/>
    </source>
</evidence>
<dbReference type="Proteomes" id="UP000216524">
    <property type="component" value="Unassembled WGS sequence"/>
</dbReference>
<dbReference type="EMBL" id="NEVV01000001">
    <property type="protein sequence ID" value="OZI80781.1"/>
    <property type="molecule type" value="Genomic_DNA"/>
</dbReference>
<name>A0ABX4FF01_9BORD</name>
<keyword evidence="2" id="KW-0274">FAD</keyword>
<dbReference type="Pfam" id="PF00441">
    <property type="entry name" value="Acyl-CoA_dh_1"/>
    <property type="match status" value="1"/>
</dbReference>
<dbReference type="PANTHER" id="PTHR43884">
    <property type="entry name" value="ACYL-COA DEHYDROGENASE"/>
    <property type="match status" value="1"/>
</dbReference>
<dbReference type="SUPFAM" id="SSF47203">
    <property type="entry name" value="Acyl-CoA dehydrogenase C-terminal domain-like"/>
    <property type="match status" value="1"/>
</dbReference>
<evidence type="ECO:0000256" key="1">
    <source>
        <dbReference type="ARBA" id="ARBA00022630"/>
    </source>
</evidence>
<keyword evidence="6" id="KW-1185">Reference proteome</keyword>
<keyword evidence="1" id="KW-0285">Flavoprotein</keyword>
<protein>
    <submittedName>
        <fullName evidence="5">Acyl-CoA dehydrogenase</fullName>
    </submittedName>
</protein>
<reference evidence="5 6" key="1">
    <citation type="submission" date="2017-05" db="EMBL/GenBank/DDBJ databases">
        <title>Complete and WGS of Bordetella genogroups.</title>
        <authorList>
            <person name="Spilker T."/>
            <person name="Lipuma J."/>
        </authorList>
    </citation>
    <scope>NUCLEOTIDE SEQUENCE [LARGE SCALE GENOMIC DNA]</scope>
    <source>
        <strain evidence="5 6">AU3139</strain>
    </source>
</reference>
<evidence type="ECO:0000256" key="2">
    <source>
        <dbReference type="ARBA" id="ARBA00022827"/>
    </source>
</evidence>
<evidence type="ECO:0000313" key="6">
    <source>
        <dbReference type="Proteomes" id="UP000216524"/>
    </source>
</evidence>
<sequence length="338" mass="34839">MQQDLYETFARALAGLCPLERVREIEAAADPRAAAAHTWNEVDALGYGDALSPAEHGGAGLSLADAEGLLRAAGAMALPFPFADTLLARALLRAVGQAVPDGPIALGVARPDGAAWRCAPIAGVALAQAVAVELDGCLLLWPTPDMVQPGLFRPGASGAPVWHGMPAHAGRAAVPAGAVQAWRNAADAAGMAGAMQAVLDRCVAYARERRQFGQALGRFQAIQQDISVLAEQVAAVATAARLACASGALFPDPALAACARLRACEAVPVVCALAHAVHGAIGITEELPLGLYTARLHEWRAVGTREDDCAELLGRRVLADDGRTLLDAVRGLVSAAQV</sequence>
<evidence type="ECO:0000313" key="5">
    <source>
        <dbReference type="EMBL" id="OZI80781.1"/>
    </source>
</evidence>
<accession>A0ABX4FF01</accession>
<comment type="caution">
    <text evidence="5">The sequence shown here is derived from an EMBL/GenBank/DDBJ whole genome shotgun (WGS) entry which is preliminary data.</text>
</comment>
<organism evidence="5 6">
    <name type="scientific">Bordetella genomosp. 6</name>
    <dbReference type="NCBI Taxonomy" id="463024"/>
    <lineage>
        <taxon>Bacteria</taxon>
        <taxon>Pseudomonadati</taxon>
        <taxon>Pseudomonadota</taxon>
        <taxon>Betaproteobacteria</taxon>
        <taxon>Burkholderiales</taxon>
        <taxon>Alcaligenaceae</taxon>
        <taxon>Bordetella</taxon>
    </lineage>
</organism>